<evidence type="ECO:0000313" key="14">
    <source>
        <dbReference type="EMBL" id="CAH1393228.1"/>
    </source>
</evidence>
<dbReference type="Pfam" id="PF10613">
    <property type="entry name" value="Lig_chan-Glu_bd"/>
    <property type="match status" value="1"/>
</dbReference>
<dbReference type="Proteomes" id="UP001152798">
    <property type="component" value="Chromosome 2"/>
</dbReference>
<dbReference type="EMBL" id="OV725078">
    <property type="protein sequence ID" value="CAH1393228.1"/>
    <property type="molecule type" value="Genomic_DNA"/>
</dbReference>
<evidence type="ECO:0000256" key="5">
    <source>
        <dbReference type="ARBA" id="ARBA00022989"/>
    </source>
</evidence>
<evidence type="ECO:0000256" key="11">
    <source>
        <dbReference type="ARBA" id="ARBA00023303"/>
    </source>
</evidence>
<protein>
    <recommendedName>
        <fullName evidence="13">Ionotropic glutamate receptor L-glutamate and glycine-binding domain-containing protein</fullName>
    </recommendedName>
</protein>
<keyword evidence="5 12" id="KW-1133">Transmembrane helix</keyword>
<keyword evidence="6" id="KW-0406">Ion transport</keyword>
<dbReference type="Gene3D" id="3.40.190.10">
    <property type="entry name" value="Periplasmic binding protein-like II"/>
    <property type="match status" value="1"/>
</dbReference>
<evidence type="ECO:0000256" key="10">
    <source>
        <dbReference type="ARBA" id="ARBA00023286"/>
    </source>
</evidence>
<keyword evidence="15" id="KW-1185">Reference proteome</keyword>
<evidence type="ECO:0000256" key="6">
    <source>
        <dbReference type="ARBA" id="ARBA00023065"/>
    </source>
</evidence>
<feature type="transmembrane region" description="Helical" evidence="12">
    <location>
        <begin position="443"/>
        <end position="466"/>
    </location>
</feature>
<dbReference type="AlphaFoldDB" id="A0A9P0EAS8"/>
<accession>A0A9P0EAS8</accession>
<keyword evidence="8" id="KW-0675">Receptor</keyword>
<organism evidence="14 15">
    <name type="scientific">Nezara viridula</name>
    <name type="common">Southern green stink bug</name>
    <name type="synonym">Cimex viridulus</name>
    <dbReference type="NCBI Taxonomy" id="85310"/>
    <lineage>
        <taxon>Eukaryota</taxon>
        <taxon>Metazoa</taxon>
        <taxon>Ecdysozoa</taxon>
        <taxon>Arthropoda</taxon>
        <taxon>Hexapoda</taxon>
        <taxon>Insecta</taxon>
        <taxon>Pterygota</taxon>
        <taxon>Neoptera</taxon>
        <taxon>Paraneoptera</taxon>
        <taxon>Hemiptera</taxon>
        <taxon>Heteroptera</taxon>
        <taxon>Panheteroptera</taxon>
        <taxon>Pentatomomorpha</taxon>
        <taxon>Pentatomoidea</taxon>
        <taxon>Pentatomidae</taxon>
        <taxon>Pentatominae</taxon>
        <taxon>Nezara</taxon>
    </lineage>
</organism>
<keyword evidence="2" id="KW-0813">Transport</keyword>
<dbReference type="SUPFAM" id="SSF53850">
    <property type="entry name" value="Periplasmic binding protein-like II"/>
    <property type="match status" value="1"/>
</dbReference>
<keyword evidence="4 12" id="KW-0812">Transmembrane</keyword>
<dbReference type="Gene3D" id="1.10.287.70">
    <property type="match status" value="1"/>
</dbReference>
<dbReference type="GO" id="GO:0015276">
    <property type="term" value="F:ligand-gated monoatomic ion channel activity"/>
    <property type="evidence" value="ECO:0007669"/>
    <property type="project" value="InterPro"/>
</dbReference>
<evidence type="ECO:0000256" key="12">
    <source>
        <dbReference type="SAM" id="Phobius"/>
    </source>
</evidence>
<reference evidence="14" key="1">
    <citation type="submission" date="2022-01" db="EMBL/GenBank/DDBJ databases">
        <authorList>
            <person name="King R."/>
        </authorList>
    </citation>
    <scope>NUCLEOTIDE SEQUENCE</scope>
</reference>
<dbReference type="GO" id="GO:0005886">
    <property type="term" value="C:plasma membrane"/>
    <property type="evidence" value="ECO:0007669"/>
    <property type="project" value="UniProtKB-SubCell"/>
</dbReference>
<keyword evidence="7 12" id="KW-0472">Membrane</keyword>
<feature type="transmembrane region" description="Helical" evidence="12">
    <location>
        <begin position="264"/>
        <end position="288"/>
    </location>
</feature>
<evidence type="ECO:0000256" key="2">
    <source>
        <dbReference type="ARBA" id="ARBA00022448"/>
    </source>
</evidence>
<dbReference type="PANTHER" id="PTHR42643">
    <property type="entry name" value="IONOTROPIC RECEPTOR 20A-RELATED"/>
    <property type="match status" value="1"/>
</dbReference>
<dbReference type="InterPro" id="IPR019594">
    <property type="entry name" value="Glu/Gly-bd"/>
</dbReference>
<evidence type="ECO:0000256" key="3">
    <source>
        <dbReference type="ARBA" id="ARBA00022475"/>
    </source>
</evidence>
<dbReference type="OrthoDB" id="6581555at2759"/>
<evidence type="ECO:0000259" key="13">
    <source>
        <dbReference type="Pfam" id="PF10613"/>
    </source>
</evidence>
<evidence type="ECO:0000256" key="7">
    <source>
        <dbReference type="ARBA" id="ARBA00023136"/>
    </source>
</evidence>
<evidence type="ECO:0000256" key="1">
    <source>
        <dbReference type="ARBA" id="ARBA00004651"/>
    </source>
</evidence>
<keyword evidence="11" id="KW-0407">Ion channel</keyword>
<name>A0A9P0EAS8_NEZVI</name>
<keyword evidence="3" id="KW-1003">Cell membrane</keyword>
<gene>
    <name evidence="14" type="ORF">NEZAVI_LOCUS3931</name>
</gene>
<evidence type="ECO:0000256" key="4">
    <source>
        <dbReference type="ARBA" id="ARBA00022692"/>
    </source>
</evidence>
<dbReference type="PANTHER" id="PTHR42643:SF33">
    <property type="entry name" value="GLUTAMATE RECEPTOR 2-LIKE PROTEIN"/>
    <property type="match status" value="1"/>
</dbReference>
<feature type="transmembrane region" description="Helical" evidence="12">
    <location>
        <begin position="208"/>
        <end position="229"/>
    </location>
</feature>
<dbReference type="InterPro" id="IPR052192">
    <property type="entry name" value="Insect_Ionotropic_Sensory_Rcpt"/>
</dbReference>
<evidence type="ECO:0000256" key="9">
    <source>
        <dbReference type="ARBA" id="ARBA00023180"/>
    </source>
</evidence>
<evidence type="ECO:0000256" key="8">
    <source>
        <dbReference type="ARBA" id="ARBA00023170"/>
    </source>
</evidence>
<evidence type="ECO:0000313" key="15">
    <source>
        <dbReference type="Proteomes" id="UP001152798"/>
    </source>
</evidence>
<keyword evidence="9" id="KW-0325">Glycoprotein</keyword>
<comment type="subcellular location">
    <subcellularLocation>
        <location evidence="1">Cell membrane</location>
        <topology evidence="1">Multi-pass membrane protein</topology>
    </subcellularLocation>
</comment>
<sequence>MLGEGFSWLLRGELDEILVTLKKMYVGFSSDIVLAEDNGTMYDVYKLTSTTELQVRLLEEFRFRSKRNRYNLEQNALRGAFVFTTFKVNNETSHLILDKYYYPQDEKINRMYYAFFMYLSKIFNFTLDILVSETYGYRSENGTFNGEIRDLILTRADFGMSAIGITNERLNAVDFTANIDDVYFLVIFIEEKAFGGYKALIQPFSSKVWIGLLIIIVAAIVVSSVPQSLNTVRTALANGSMLIVSVMCSQGLTKEFPGSYKKGLCTVLLFFSMIVTIFYHTSIMNGLLSPTPNLIKTVEDVVAKKRIGVANISYLTPLFLHPLVVQKLNEVREKRYEIPMGIKKVQQDKMFSLIGDEKTLREAMERSFTDSDKCNGREIRAGSKIQIATPIKKHSHYKEMIIFGQVILMERGIVHREKKHWYTDAPKCLVDTSFIPVSIESTFIGLGIFLFGILSSIIIFIIENIIKNEFIKKFNRSANIKIDKFNEALPYEHQYPNV</sequence>
<keyword evidence="10" id="KW-1071">Ligand-gated ion channel</keyword>
<proteinExistence type="predicted"/>
<feature type="domain" description="Ionotropic glutamate receptor L-glutamate and glycine-binding" evidence="13">
    <location>
        <begin position="120"/>
        <end position="179"/>
    </location>
</feature>